<dbReference type="InterPro" id="IPR013656">
    <property type="entry name" value="PAS_4"/>
</dbReference>
<feature type="modified residue" description="4-aspartylphosphate" evidence="4">
    <location>
        <position position="756"/>
    </location>
</feature>
<dbReference type="InterPro" id="IPR003661">
    <property type="entry name" value="HisK_dim/P_dom"/>
</dbReference>
<dbReference type="Gene3D" id="3.30.565.10">
    <property type="entry name" value="Histidine kinase-like ATPase, C-terminal domain"/>
    <property type="match status" value="1"/>
</dbReference>
<evidence type="ECO:0000256" key="1">
    <source>
        <dbReference type="ARBA" id="ARBA00000085"/>
    </source>
</evidence>
<dbReference type="SMART" id="SM00388">
    <property type="entry name" value="HisKA"/>
    <property type="match status" value="1"/>
</dbReference>
<accession>A0A2W5S0X1</accession>
<feature type="domain" description="Response regulatory" evidence="6">
    <location>
        <begin position="706"/>
        <end position="821"/>
    </location>
</feature>
<evidence type="ECO:0000256" key="3">
    <source>
        <dbReference type="ARBA" id="ARBA00022553"/>
    </source>
</evidence>
<dbReference type="Pfam" id="PF08447">
    <property type="entry name" value="PAS_3"/>
    <property type="match status" value="2"/>
</dbReference>
<gene>
    <name evidence="7" type="ORF">DI563_15190</name>
</gene>
<dbReference type="EC" id="2.7.13.3" evidence="2"/>
<dbReference type="Gene3D" id="3.40.50.2300">
    <property type="match status" value="1"/>
</dbReference>
<dbReference type="Pfam" id="PF08448">
    <property type="entry name" value="PAS_4"/>
    <property type="match status" value="1"/>
</dbReference>
<dbReference type="PANTHER" id="PTHR43065">
    <property type="entry name" value="SENSOR HISTIDINE KINASE"/>
    <property type="match status" value="1"/>
</dbReference>
<dbReference type="InterPro" id="IPR005467">
    <property type="entry name" value="His_kinase_dom"/>
</dbReference>
<dbReference type="SMART" id="SM00448">
    <property type="entry name" value="REC"/>
    <property type="match status" value="1"/>
</dbReference>
<dbReference type="PRINTS" id="PR00344">
    <property type="entry name" value="BCTRLSENSOR"/>
</dbReference>
<dbReference type="InterPro" id="IPR001789">
    <property type="entry name" value="Sig_transdc_resp-reg_receiver"/>
</dbReference>
<dbReference type="Pfam" id="PF00512">
    <property type="entry name" value="HisKA"/>
    <property type="match status" value="1"/>
</dbReference>
<keyword evidence="7" id="KW-0808">Transferase</keyword>
<dbReference type="Pfam" id="PF02518">
    <property type="entry name" value="HATPase_c"/>
    <property type="match status" value="1"/>
</dbReference>
<dbReference type="InterPro" id="IPR035965">
    <property type="entry name" value="PAS-like_dom_sf"/>
</dbReference>
<comment type="catalytic activity">
    <reaction evidence="1">
        <text>ATP + protein L-histidine = ADP + protein N-phospho-L-histidine.</text>
        <dbReference type="EC" id="2.7.13.3"/>
    </reaction>
</comment>
<dbReference type="InterPro" id="IPR004358">
    <property type="entry name" value="Sig_transdc_His_kin-like_C"/>
</dbReference>
<reference evidence="7 8" key="1">
    <citation type="submission" date="2017-08" db="EMBL/GenBank/DDBJ databases">
        <title>Infants hospitalized years apart are colonized by the same room-sourced microbial strains.</title>
        <authorList>
            <person name="Brooks B."/>
            <person name="Olm M.R."/>
            <person name="Firek B.A."/>
            <person name="Baker R."/>
            <person name="Thomas B.C."/>
            <person name="Morowitz M.J."/>
            <person name="Banfield J.F."/>
        </authorList>
    </citation>
    <scope>NUCLEOTIDE SEQUENCE [LARGE SCALE GENOMIC DNA]</scope>
    <source>
        <strain evidence="7">S2_005_003_R2_41</strain>
    </source>
</reference>
<proteinExistence type="predicted"/>
<dbReference type="InterPro" id="IPR000014">
    <property type="entry name" value="PAS"/>
</dbReference>
<evidence type="ECO:0000313" key="8">
    <source>
        <dbReference type="Proteomes" id="UP000249135"/>
    </source>
</evidence>
<dbReference type="SMART" id="SM00091">
    <property type="entry name" value="PAS"/>
    <property type="match status" value="2"/>
</dbReference>
<keyword evidence="7" id="KW-0418">Kinase</keyword>
<evidence type="ECO:0000259" key="5">
    <source>
        <dbReference type="PROSITE" id="PS50109"/>
    </source>
</evidence>
<dbReference type="Gene3D" id="1.10.287.130">
    <property type="match status" value="1"/>
</dbReference>
<keyword evidence="3 4" id="KW-0597">Phosphoprotein</keyword>
<dbReference type="Gene3D" id="3.30.450.20">
    <property type="entry name" value="PAS domain"/>
    <property type="match status" value="3"/>
</dbReference>
<dbReference type="SUPFAM" id="SSF55874">
    <property type="entry name" value="ATPase domain of HSP90 chaperone/DNA topoisomerase II/histidine kinase"/>
    <property type="match status" value="1"/>
</dbReference>
<dbReference type="SUPFAM" id="SSF52172">
    <property type="entry name" value="CheY-like"/>
    <property type="match status" value="1"/>
</dbReference>
<dbReference type="EMBL" id="QFPP01000191">
    <property type="protein sequence ID" value="PZQ73343.1"/>
    <property type="molecule type" value="Genomic_DNA"/>
</dbReference>
<evidence type="ECO:0000259" key="6">
    <source>
        <dbReference type="PROSITE" id="PS50110"/>
    </source>
</evidence>
<evidence type="ECO:0000256" key="4">
    <source>
        <dbReference type="PROSITE-ProRule" id="PRU00169"/>
    </source>
</evidence>
<evidence type="ECO:0000313" key="7">
    <source>
        <dbReference type="EMBL" id="PZQ73343.1"/>
    </source>
</evidence>
<dbReference type="InterPro" id="IPR013655">
    <property type="entry name" value="PAS_fold_3"/>
</dbReference>
<dbReference type="PROSITE" id="PS50110">
    <property type="entry name" value="RESPONSE_REGULATORY"/>
    <property type="match status" value="1"/>
</dbReference>
<comment type="caution">
    <text evidence="7">The sequence shown here is derived from an EMBL/GenBank/DDBJ whole genome shotgun (WGS) entry which is preliminary data.</text>
</comment>
<dbReference type="PANTHER" id="PTHR43065:SF42">
    <property type="entry name" value="TWO-COMPONENT SENSOR PPRA"/>
    <property type="match status" value="1"/>
</dbReference>
<dbReference type="InterPro" id="IPR011006">
    <property type="entry name" value="CheY-like_superfamily"/>
</dbReference>
<organism evidence="7 8">
    <name type="scientific">Variovorax paradoxus</name>
    <dbReference type="NCBI Taxonomy" id="34073"/>
    <lineage>
        <taxon>Bacteria</taxon>
        <taxon>Pseudomonadati</taxon>
        <taxon>Pseudomonadota</taxon>
        <taxon>Betaproteobacteria</taxon>
        <taxon>Burkholderiales</taxon>
        <taxon>Comamonadaceae</taxon>
        <taxon>Variovorax</taxon>
    </lineage>
</organism>
<dbReference type="InterPro" id="IPR036890">
    <property type="entry name" value="HATPase_C_sf"/>
</dbReference>
<sequence>MQRTHDAIFSIAGSATAIAGSADTPAAGVLPIIRRDLRAPLLPPPPSPAMSAASVPDRWPFAPGEAAACIRALDGNNTPLGPPSQWSAALRTTIDLMLPSQAEIVLFWGPQFVAFYNDTYAPTIGAKHPAAMGRPAQEHWTELWDDLHPLLERVLTLGETVSAKDRPFQINRHGHMEEVFFDISYSPVREPDGSVGGVLCIVSETTSRVNATRQLAASEEHLRELHEQWRLAQAAGGVGVFVLDIQRNTLTASPGFCRVFGLPEQEVHAPEAVQRLRTDSADGDPVSTRESRTRGTAPLDVEYPIRRADDGALRWIWRRAEIVRDAHGQPLLMRGRTRELNRIWSLSADLMISVGFDGRIVSVNPADGLVGTDVLALLHPEDVEPSRHALGQLAQGQRLLRYENRFRHQDGSYRTFSWTAVPDTSGQIHAVGRDVTALRESEQRLRHSQKMEAIGQLTGGIAHDFNNMLQGITGAIEVMRRRVAVGRTNDLERFMDSAAQSAQRAASLVQRLLAFSRRQSLDLKPVDVNALIASMEELMHRSLGEQVRLSVQLAPDARHALGDESQLESAILNLAINARDAMPGGGELRISTTNVQLGEAEVRAFEGVPPGDYLAISVADSGTGMSADVLARAFDPFFTTKPIGQGTGLGLSMVYGFARQSRGLVQIDSAPGQGTTVTLCLPHAPEAAVPATVRNVAALPQGDGEVVLVVEDDPGVRLLVREVLAELGYQALEAADGQAALPILQSQARIDLLVSDVGLPGLNGRQVAEIARQYREGLPVLFMTGYAEYATNRAEFLAPGMHMIGKPFAVDQLAHRIRALMRGPAA</sequence>
<dbReference type="InterPro" id="IPR003594">
    <property type="entry name" value="HATPase_dom"/>
</dbReference>
<protein>
    <recommendedName>
        <fullName evidence="2">histidine kinase</fullName>
        <ecNumber evidence="2">2.7.13.3</ecNumber>
    </recommendedName>
</protein>
<feature type="domain" description="Histidine kinase" evidence="5">
    <location>
        <begin position="460"/>
        <end position="685"/>
    </location>
</feature>
<name>A0A2W5S0X1_VARPD</name>
<dbReference type="InterPro" id="IPR036097">
    <property type="entry name" value="HisK_dim/P_sf"/>
</dbReference>
<dbReference type="Proteomes" id="UP000249135">
    <property type="component" value="Unassembled WGS sequence"/>
</dbReference>
<dbReference type="SUPFAM" id="SSF47384">
    <property type="entry name" value="Homodimeric domain of signal transducing histidine kinase"/>
    <property type="match status" value="1"/>
</dbReference>
<dbReference type="Gene3D" id="2.10.70.100">
    <property type="match status" value="1"/>
</dbReference>
<dbReference type="NCBIfam" id="TIGR00229">
    <property type="entry name" value="sensory_box"/>
    <property type="match status" value="1"/>
</dbReference>
<dbReference type="SMART" id="SM00387">
    <property type="entry name" value="HATPase_c"/>
    <property type="match status" value="1"/>
</dbReference>
<dbReference type="PROSITE" id="PS50109">
    <property type="entry name" value="HIS_KIN"/>
    <property type="match status" value="1"/>
</dbReference>
<dbReference type="Pfam" id="PF00072">
    <property type="entry name" value="Response_reg"/>
    <property type="match status" value="1"/>
</dbReference>
<evidence type="ECO:0000256" key="2">
    <source>
        <dbReference type="ARBA" id="ARBA00012438"/>
    </source>
</evidence>
<dbReference type="GO" id="GO:0000155">
    <property type="term" value="F:phosphorelay sensor kinase activity"/>
    <property type="evidence" value="ECO:0007669"/>
    <property type="project" value="InterPro"/>
</dbReference>
<dbReference type="CDD" id="cd00130">
    <property type="entry name" value="PAS"/>
    <property type="match status" value="2"/>
</dbReference>
<dbReference type="AlphaFoldDB" id="A0A2W5S0X1"/>
<dbReference type="SUPFAM" id="SSF55785">
    <property type="entry name" value="PYP-like sensor domain (PAS domain)"/>
    <property type="match status" value="2"/>
</dbReference>